<dbReference type="Proteomes" id="UP000886858">
    <property type="component" value="Unassembled WGS sequence"/>
</dbReference>
<keyword evidence="2" id="KW-1133">Transmembrane helix</keyword>
<evidence type="ECO:0000256" key="2">
    <source>
        <dbReference type="SAM" id="Phobius"/>
    </source>
</evidence>
<keyword evidence="2" id="KW-0472">Membrane</keyword>
<dbReference type="EMBL" id="DWYY01000106">
    <property type="protein sequence ID" value="HJA93367.1"/>
    <property type="molecule type" value="Genomic_DNA"/>
</dbReference>
<evidence type="ECO:0000259" key="3">
    <source>
        <dbReference type="SMART" id="SM00460"/>
    </source>
</evidence>
<dbReference type="Gene3D" id="3.10.620.30">
    <property type="match status" value="1"/>
</dbReference>
<dbReference type="SUPFAM" id="SSF54001">
    <property type="entry name" value="Cysteine proteinases"/>
    <property type="match status" value="1"/>
</dbReference>
<protein>
    <recommendedName>
        <fullName evidence="3">Transglutaminase-like domain-containing protein</fullName>
    </recommendedName>
</protein>
<reference evidence="4" key="2">
    <citation type="submission" date="2021-04" db="EMBL/GenBank/DDBJ databases">
        <authorList>
            <person name="Gilroy R."/>
        </authorList>
    </citation>
    <scope>NUCLEOTIDE SEQUENCE</scope>
    <source>
        <strain evidence="4">CHK179-7159</strain>
    </source>
</reference>
<dbReference type="InterPro" id="IPR002931">
    <property type="entry name" value="Transglutaminase-like"/>
</dbReference>
<organism evidence="4 5">
    <name type="scientific">Candidatus Eisenbergiella merdipullorum</name>
    <dbReference type="NCBI Taxonomy" id="2838553"/>
    <lineage>
        <taxon>Bacteria</taxon>
        <taxon>Bacillati</taxon>
        <taxon>Bacillota</taxon>
        <taxon>Clostridia</taxon>
        <taxon>Lachnospirales</taxon>
        <taxon>Lachnospiraceae</taxon>
        <taxon>Eisenbergiella</taxon>
    </lineage>
</organism>
<accession>A0A9D2I781</accession>
<evidence type="ECO:0000313" key="5">
    <source>
        <dbReference type="Proteomes" id="UP000886858"/>
    </source>
</evidence>
<proteinExistence type="predicted"/>
<dbReference type="PANTHER" id="PTHR46333">
    <property type="entry name" value="CYTOKINESIS PROTEIN 3"/>
    <property type="match status" value="1"/>
</dbReference>
<feature type="compositionally biased region" description="Low complexity" evidence="1">
    <location>
        <begin position="44"/>
        <end position="101"/>
    </location>
</feature>
<feature type="domain" description="Transglutaminase-like" evidence="3">
    <location>
        <begin position="254"/>
        <end position="311"/>
    </location>
</feature>
<feature type="transmembrane region" description="Helical" evidence="2">
    <location>
        <begin position="7"/>
        <end position="25"/>
    </location>
</feature>
<name>A0A9D2I781_9FIRM</name>
<dbReference type="PANTHER" id="PTHR46333:SF2">
    <property type="entry name" value="CYTOKINESIS PROTEIN 3"/>
    <property type="match status" value="1"/>
</dbReference>
<sequence length="442" mass="48242">MGKIREILKTLLFTVVIAAAVYFAADMFLPRLSGGTDAEPPETAAVSESMPESAAAPEPVPETAAASEPASEAAASQPAHETAAAPEPVPATAAPASAPESMDADGAAELLTASGYARSCLGPEDAGLYDELYASITGFSQDVSLSVTEPDRIELVFKCVLADHPEIFYVDGYTLTTRTLGEEVQSLSFQAEYTFTEQQTQERAARVEEAADAVLSSVTEEMDDYEKLKLFYDYVAGHTEYSLYAPENQTICSVFLYGQSVCQGYAKAFQYLCKRAGIPAVLVTGTVSGGQPHAWTLVRCDGEWYHADPAWGDVSYQMDGGEEAGPKEQVDYDYFLVTTAQISLTHTADSTFPLPECISMKDNYYVRENLYFTEADPEQVQAAFEAARREGRPSVTFKCADITVYEALYERLLTQQEVFQYLQGEAVSYAVSEEQLTLTFFL</sequence>
<comment type="caution">
    <text evidence="4">The sequence shown here is derived from an EMBL/GenBank/DDBJ whole genome shotgun (WGS) entry which is preliminary data.</text>
</comment>
<keyword evidence="2" id="KW-0812">Transmembrane</keyword>
<reference evidence="4" key="1">
    <citation type="journal article" date="2021" name="PeerJ">
        <title>Extensive microbial diversity within the chicken gut microbiome revealed by metagenomics and culture.</title>
        <authorList>
            <person name="Gilroy R."/>
            <person name="Ravi A."/>
            <person name="Getino M."/>
            <person name="Pursley I."/>
            <person name="Horton D.L."/>
            <person name="Alikhan N.F."/>
            <person name="Baker D."/>
            <person name="Gharbi K."/>
            <person name="Hall N."/>
            <person name="Watson M."/>
            <person name="Adriaenssens E.M."/>
            <person name="Foster-Nyarko E."/>
            <person name="Jarju S."/>
            <person name="Secka A."/>
            <person name="Antonio M."/>
            <person name="Oren A."/>
            <person name="Chaudhuri R.R."/>
            <person name="La Ragione R."/>
            <person name="Hildebrand F."/>
            <person name="Pallen M.J."/>
        </authorList>
    </citation>
    <scope>NUCLEOTIDE SEQUENCE</scope>
    <source>
        <strain evidence="4">CHK179-7159</strain>
    </source>
</reference>
<evidence type="ECO:0000256" key="1">
    <source>
        <dbReference type="SAM" id="MobiDB-lite"/>
    </source>
</evidence>
<feature type="region of interest" description="Disordered" evidence="1">
    <location>
        <begin position="36"/>
        <end position="102"/>
    </location>
</feature>
<dbReference type="SMART" id="SM00460">
    <property type="entry name" value="TGc"/>
    <property type="match status" value="1"/>
</dbReference>
<dbReference type="AlphaFoldDB" id="A0A9D2I781"/>
<gene>
    <name evidence="4" type="ORF">H9717_09695</name>
</gene>
<dbReference type="Pfam" id="PF01841">
    <property type="entry name" value="Transglut_core"/>
    <property type="match status" value="1"/>
</dbReference>
<dbReference type="GO" id="GO:0005737">
    <property type="term" value="C:cytoplasm"/>
    <property type="evidence" value="ECO:0007669"/>
    <property type="project" value="TreeGrafter"/>
</dbReference>
<dbReference type="InterPro" id="IPR038765">
    <property type="entry name" value="Papain-like_cys_pep_sf"/>
</dbReference>
<dbReference type="InterPro" id="IPR052557">
    <property type="entry name" value="CAP/Cytokinesis_protein"/>
</dbReference>
<evidence type="ECO:0000313" key="4">
    <source>
        <dbReference type="EMBL" id="HJA93367.1"/>
    </source>
</evidence>